<accession>A0A9P6HH30</accession>
<comment type="caution">
    <text evidence="1">The sequence shown here is derived from an EMBL/GenBank/DDBJ whole genome shotgun (WGS) entry which is preliminary data.</text>
</comment>
<dbReference type="Gene3D" id="3.80.10.10">
    <property type="entry name" value="Ribonuclease Inhibitor"/>
    <property type="match status" value="1"/>
</dbReference>
<reference evidence="1" key="2">
    <citation type="submission" date="2020-11" db="EMBL/GenBank/DDBJ databases">
        <authorList>
            <consortium name="DOE Joint Genome Institute"/>
            <person name="Kuo A."/>
            <person name="Miyauchi S."/>
            <person name="Kiss E."/>
            <person name="Drula E."/>
            <person name="Kohler A."/>
            <person name="Sanchez-Garcia M."/>
            <person name="Andreopoulos B."/>
            <person name="Barry K.W."/>
            <person name="Bonito G."/>
            <person name="Buee M."/>
            <person name="Carver A."/>
            <person name="Chen C."/>
            <person name="Cichocki N."/>
            <person name="Clum A."/>
            <person name="Culley D."/>
            <person name="Crous P.W."/>
            <person name="Fauchery L."/>
            <person name="Girlanda M."/>
            <person name="Hayes R."/>
            <person name="Keri Z."/>
            <person name="Labutti K."/>
            <person name="Lipzen A."/>
            <person name="Lombard V."/>
            <person name="Magnuson J."/>
            <person name="Maillard F."/>
            <person name="Morin E."/>
            <person name="Murat C."/>
            <person name="Nolan M."/>
            <person name="Ohm R."/>
            <person name="Pangilinan J."/>
            <person name="Pereira M."/>
            <person name="Perotto S."/>
            <person name="Peter M."/>
            <person name="Riley R."/>
            <person name="Sitrit Y."/>
            <person name="Stielow B."/>
            <person name="Szollosi G."/>
            <person name="Zifcakova L."/>
            <person name="Stursova M."/>
            <person name="Spatafora J.W."/>
            <person name="Tedersoo L."/>
            <person name="Vaario L.-M."/>
            <person name="Yamada A."/>
            <person name="Yan M."/>
            <person name="Wang P."/>
            <person name="Xu J."/>
            <person name="Bruns T."/>
            <person name="Baldrian P."/>
            <person name="Vilgalys R."/>
            <person name="Henrissat B."/>
            <person name="Grigoriev I.V."/>
            <person name="Hibbett D."/>
            <person name="Nagy L.G."/>
            <person name="Martin F.M."/>
        </authorList>
    </citation>
    <scope>NUCLEOTIDE SEQUENCE</scope>
    <source>
        <strain evidence="1">UH-Tt-Lm1</strain>
    </source>
</reference>
<dbReference type="AlphaFoldDB" id="A0A9P6HH30"/>
<dbReference type="EMBL" id="WIUZ02000005">
    <property type="protein sequence ID" value="KAF9786947.1"/>
    <property type="molecule type" value="Genomic_DNA"/>
</dbReference>
<evidence type="ECO:0000313" key="2">
    <source>
        <dbReference type="Proteomes" id="UP000736335"/>
    </source>
</evidence>
<reference evidence="1" key="1">
    <citation type="journal article" date="2020" name="Nat. Commun.">
        <title>Large-scale genome sequencing of mycorrhizal fungi provides insights into the early evolution of symbiotic traits.</title>
        <authorList>
            <person name="Miyauchi S."/>
            <person name="Kiss E."/>
            <person name="Kuo A."/>
            <person name="Drula E."/>
            <person name="Kohler A."/>
            <person name="Sanchez-Garcia M."/>
            <person name="Morin E."/>
            <person name="Andreopoulos B."/>
            <person name="Barry K.W."/>
            <person name="Bonito G."/>
            <person name="Buee M."/>
            <person name="Carver A."/>
            <person name="Chen C."/>
            <person name="Cichocki N."/>
            <person name="Clum A."/>
            <person name="Culley D."/>
            <person name="Crous P.W."/>
            <person name="Fauchery L."/>
            <person name="Girlanda M."/>
            <person name="Hayes R.D."/>
            <person name="Keri Z."/>
            <person name="LaButti K."/>
            <person name="Lipzen A."/>
            <person name="Lombard V."/>
            <person name="Magnuson J."/>
            <person name="Maillard F."/>
            <person name="Murat C."/>
            <person name="Nolan M."/>
            <person name="Ohm R.A."/>
            <person name="Pangilinan J."/>
            <person name="Pereira M.F."/>
            <person name="Perotto S."/>
            <person name="Peter M."/>
            <person name="Pfister S."/>
            <person name="Riley R."/>
            <person name="Sitrit Y."/>
            <person name="Stielow J.B."/>
            <person name="Szollosi G."/>
            <person name="Zifcakova L."/>
            <person name="Stursova M."/>
            <person name="Spatafora J.W."/>
            <person name="Tedersoo L."/>
            <person name="Vaario L.M."/>
            <person name="Yamada A."/>
            <person name="Yan M."/>
            <person name="Wang P."/>
            <person name="Xu J."/>
            <person name="Bruns T."/>
            <person name="Baldrian P."/>
            <person name="Vilgalys R."/>
            <person name="Dunand C."/>
            <person name="Henrissat B."/>
            <person name="Grigoriev I.V."/>
            <person name="Hibbett D."/>
            <person name="Nagy L.G."/>
            <person name="Martin F.M."/>
        </authorList>
    </citation>
    <scope>NUCLEOTIDE SEQUENCE</scope>
    <source>
        <strain evidence="1">UH-Tt-Lm1</strain>
    </source>
</reference>
<gene>
    <name evidence="1" type="ORF">BJ322DRAFT_1107036</name>
</gene>
<evidence type="ECO:0000313" key="1">
    <source>
        <dbReference type="EMBL" id="KAF9786947.1"/>
    </source>
</evidence>
<name>A0A9P6HH30_9AGAM</name>
<organism evidence="1 2">
    <name type="scientific">Thelephora terrestris</name>
    <dbReference type="NCBI Taxonomy" id="56493"/>
    <lineage>
        <taxon>Eukaryota</taxon>
        <taxon>Fungi</taxon>
        <taxon>Dikarya</taxon>
        <taxon>Basidiomycota</taxon>
        <taxon>Agaricomycotina</taxon>
        <taxon>Agaricomycetes</taxon>
        <taxon>Thelephorales</taxon>
        <taxon>Thelephoraceae</taxon>
        <taxon>Thelephora</taxon>
    </lineage>
</organism>
<dbReference type="OrthoDB" id="2663142at2759"/>
<protein>
    <submittedName>
        <fullName evidence="1">Uncharacterized protein</fullName>
    </submittedName>
</protein>
<dbReference type="InterPro" id="IPR032675">
    <property type="entry name" value="LRR_dom_sf"/>
</dbReference>
<dbReference type="SUPFAM" id="SSF52047">
    <property type="entry name" value="RNI-like"/>
    <property type="match status" value="1"/>
</dbReference>
<proteinExistence type="predicted"/>
<keyword evidence="2" id="KW-1185">Reference proteome</keyword>
<sequence length="473" mass="52429">MHSALLVDELLQEVFNLCCSGNEYRKTLVQLARCCQAWKEPALRKAWETLPCVTPLMDLFTMSSVSPEEFSNYARMVKHVRLGAKTKEKIALGASVYDTTPLFPNLQSVAVLMDGCAASAVHLLLSPMLSTVTIDIGVSTGRATGAERSGNIATYLSSLRSSSIPTQKLCIRGFACEKLNAAVSSLSTLKSLSLKVGTSLSTRTVADIANFPFLEELFVHADRVDADSLEESLASSSPVFPNIRTLDIRSSIEVAATILRHARSTTFTKLSIEVTRNEGTTWTRLYSVIPTTVQDIHIDYHIDLDEPTSDTTDTNNDHSLTIGKLEPLSKLTLRAFTLDTNIPVNLADKDVGTLTRWWPTLKILDLIVSAHEGCKENEDQEAQMISWTPKLTLGCLSTIAKDWPHLEHLRLPINLAARFDQVQVQDFPVHTRLREFRIDPSLPCKSRTPLIDTNIAFIRNLFPSARNDFSVSN</sequence>
<dbReference type="Proteomes" id="UP000736335">
    <property type="component" value="Unassembled WGS sequence"/>
</dbReference>